<keyword evidence="5" id="KW-1185">Reference proteome</keyword>
<dbReference type="InterPro" id="IPR043128">
    <property type="entry name" value="Rev_trsase/Diguanyl_cyclase"/>
</dbReference>
<dbReference type="SUPFAM" id="SSF55073">
    <property type="entry name" value="Nucleotide cyclase"/>
    <property type="match status" value="1"/>
</dbReference>
<proteinExistence type="predicted"/>
<comment type="caution">
    <text evidence="4">The sequence shown here is derived from an EMBL/GenBank/DDBJ whole genome shotgun (WGS) entry which is preliminary data.</text>
</comment>
<dbReference type="InterPro" id="IPR029787">
    <property type="entry name" value="Nucleotide_cyclase"/>
</dbReference>
<dbReference type="PANTHER" id="PTHR45138">
    <property type="entry name" value="REGULATORY COMPONENTS OF SENSORY TRANSDUCTION SYSTEM"/>
    <property type="match status" value="1"/>
</dbReference>
<evidence type="ECO:0000256" key="1">
    <source>
        <dbReference type="SAM" id="Coils"/>
    </source>
</evidence>
<gene>
    <name evidence="4" type="ORF">ACFO4L_08585</name>
</gene>
<dbReference type="InterPro" id="IPR000160">
    <property type="entry name" value="GGDEF_dom"/>
</dbReference>
<dbReference type="PROSITE" id="PS50112">
    <property type="entry name" value="PAS"/>
    <property type="match status" value="1"/>
</dbReference>
<dbReference type="RefSeq" id="WP_377909271.1">
    <property type="nucleotide sequence ID" value="NZ_JBHSGK010000007.1"/>
</dbReference>
<dbReference type="SUPFAM" id="SSF55785">
    <property type="entry name" value="PYP-like sensor domain (PAS domain)"/>
    <property type="match status" value="1"/>
</dbReference>
<dbReference type="EC" id="2.7.7.65" evidence="4"/>
<sequence length="322" mass="37158">MNRLYDELPCGLLELDMNGNILEMNNTMGRLLGHETGITNTHMHDMLTRPSRIYFQTYFAPLMMVHGEIAEMHLVFRHRDGTAFPVLVNAMRQEDRILCALVKMTQREAYEQELMHAKRQSEQVLEDKDTAFRELQTLMREYEDKRRELIELNQKLSRLSITDELTGLPNRRFLEERLKSLLHAAYVNHVPFSVMLLDIDHFKMVNDRYGHHVGDDVLRELGRELQAIIREGDTVGRLGGEEFLVLFSSVDSVQAEVAGNDIRLHMSKREWESCPITISGGIAQWRAGDSAESLLQRADRALYAAKNGGRNQIAIYKEEMDV</sequence>
<feature type="coiled-coil region" evidence="1">
    <location>
        <begin position="107"/>
        <end position="162"/>
    </location>
</feature>
<dbReference type="InterPro" id="IPR035965">
    <property type="entry name" value="PAS-like_dom_sf"/>
</dbReference>
<dbReference type="PROSITE" id="PS50887">
    <property type="entry name" value="GGDEF"/>
    <property type="match status" value="1"/>
</dbReference>
<reference evidence="5" key="1">
    <citation type="journal article" date="2019" name="Int. J. Syst. Evol. Microbiol.">
        <title>The Global Catalogue of Microorganisms (GCM) 10K type strain sequencing project: providing services to taxonomists for standard genome sequencing and annotation.</title>
        <authorList>
            <consortium name="The Broad Institute Genomics Platform"/>
            <consortium name="The Broad Institute Genome Sequencing Center for Infectious Disease"/>
            <person name="Wu L."/>
            <person name="Ma J."/>
        </authorList>
    </citation>
    <scope>NUCLEOTIDE SEQUENCE [LARGE SCALE GENOMIC DNA]</scope>
    <source>
        <strain evidence="5">JCM 12165</strain>
    </source>
</reference>
<dbReference type="InterPro" id="IPR050469">
    <property type="entry name" value="Diguanylate_Cyclase"/>
</dbReference>
<evidence type="ECO:0000313" key="4">
    <source>
        <dbReference type="EMBL" id="MFC4736635.1"/>
    </source>
</evidence>
<dbReference type="Pfam" id="PF00990">
    <property type="entry name" value="GGDEF"/>
    <property type="match status" value="1"/>
</dbReference>
<dbReference type="CDD" id="cd01949">
    <property type="entry name" value="GGDEF"/>
    <property type="match status" value="1"/>
</dbReference>
<dbReference type="Gene3D" id="3.30.70.270">
    <property type="match status" value="1"/>
</dbReference>
<evidence type="ECO:0000313" key="5">
    <source>
        <dbReference type="Proteomes" id="UP001595896"/>
    </source>
</evidence>
<dbReference type="GO" id="GO:0052621">
    <property type="term" value="F:diguanylate cyclase activity"/>
    <property type="evidence" value="ECO:0007669"/>
    <property type="project" value="UniProtKB-EC"/>
</dbReference>
<dbReference type="Gene3D" id="3.30.450.20">
    <property type="entry name" value="PAS domain"/>
    <property type="match status" value="1"/>
</dbReference>
<dbReference type="EMBL" id="JBHSGK010000007">
    <property type="protein sequence ID" value="MFC4736635.1"/>
    <property type="molecule type" value="Genomic_DNA"/>
</dbReference>
<evidence type="ECO:0000259" key="2">
    <source>
        <dbReference type="PROSITE" id="PS50112"/>
    </source>
</evidence>
<feature type="domain" description="PAS" evidence="2">
    <location>
        <begin position="1"/>
        <end position="33"/>
    </location>
</feature>
<organism evidence="4 5">
    <name type="scientific">Bacillus daqingensis</name>
    <dbReference type="NCBI Taxonomy" id="872396"/>
    <lineage>
        <taxon>Bacteria</taxon>
        <taxon>Bacillati</taxon>
        <taxon>Bacillota</taxon>
        <taxon>Bacilli</taxon>
        <taxon>Bacillales</taxon>
        <taxon>Bacillaceae</taxon>
        <taxon>Bacillus</taxon>
    </lineage>
</organism>
<evidence type="ECO:0000259" key="3">
    <source>
        <dbReference type="PROSITE" id="PS50887"/>
    </source>
</evidence>
<keyword evidence="1" id="KW-0175">Coiled coil</keyword>
<name>A0ABV9NX50_9BACI</name>
<dbReference type="NCBIfam" id="TIGR00254">
    <property type="entry name" value="GGDEF"/>
    <property type="match status" value="1"/>
</dbReference>
<keyword evidence="4" id="KW-0548">Nucleotidyltransferase</keyword>
<accession>A0ABV9NX50</accession>
<feature type="domain" description="GGDEF" evidence="3">
    <location>
        <begin position="190"/>
        <end position="318"/>
    </location>
</feature>
<dbReference type="PANTHER" id="PTHR45138:SF9">
    <property type="entry name" value="DIGUANYLATE CYCLASE DGCM-RELATED"/>
    <property type="match status" value="1"/>
</dbReference>
<dbReference type="InterPro" id="IPR000014">
    <property type="entry name" value="PAS"/>
</dbReference>
<keyword evidence="4" id="KW-0808">Transferase</keyword>
<protein>
    <submittedName>
        <fullName evidence="4">Diguanylate cyclase domain-containing protein</fullName>
        <ecNumber evidence="4">2.7.7.65</ecNumber>
    </submittedName>
</protein>
<dbReference type="Proteomes" id="UP001595896">
    <property type="component" value="Unassembled WGS sequence"/>
</dbReference>
<dbReference type="SMART" id="SM00267">
    <property type="entry name" value="GGDEF"/>
    <property type="match status" value="1"/>
</dbReference>
<dbReference type="Pfam" id="PF13188">
    <property type="entry name" value="PAS_8"/>
    <property type="match status" value="1"/>
</dbReference>